<dbReference type="InterPro" id="IPR041698">
    <property type="entry name" value="Methyltransf_25"/>
</dbReference>
<gene>
    <name evidence="6" type="ORF">AVDCRST_MAG49-4492</name>
</gene>
<dbReference type="InterPro" id="IPR029063">
    <property type="entry name" value="SAM-dependent_MTases_sf"/>
</dbReference>
<evidence type="ECO:0000256" key="4">
    <source>
        <dbReference type="SAM" id="MobiDB-lite"/>
    </source>
</evidence>
<sequence length="240" mass="25807">MGEDRRDHPPPCPRDPRRPADPKRLVAAGYDRMADAYLAAKPTHDPDLEAALHATTAGVPPGGPVLDLGCGAGVPATAWLAARFTVTGVDISARQIELARQRLPGARLLHADLAGPDLARLLPAASFDAIIALYALIHIPRSEHPTVLGRIHAWLRPGGAFLATWPMTAWEGSEDDWEGWGAPMWWSHHGADANLALLRSAGFTVEDATPRTQGGETWLWVRARRGEAALSGPTGDERDT</sequence>
<dbReference type="EMBL" id="CADCWG010000317">
    <property type="protein sequence ID" value="CAA9578316.1"/>
    <property type="molecule type" value="Genomic_DNA"/>
</dbReference>
<dbReference type="PANTHER" id="PTHR43464:SF19">
    <property type="entry name" value="UBIQUINONE BIOSYNTHESIS O-METHYLTRANSFERASE, MITOCHONDRIAL"/>
    <property type="match status" value="1"/>
</dbReference>
<proteinExistence type="predicted"/>
<name>A0A6J4VFY4_9BACT</name>
<dbReference type="AlphaFoldDB" id="A0A6J4VFY4"/>
<dbReference type="PANTHER" id="PTHR43464">
    <property type="entry name" value="METHYLTRANSFERASE"/>
    <property type="match status" value="1"/>
</dbReference>
<accession>A0A6J4VFY4</accession>
<organism evidence="6">
    <name type="scientific">uncultured Thermomicrobiales bacterium</name>
    <dbReference type="NCBI Taxonomy" id="1645740"/>
    <lineage>
        <taxon>Bacteria</taxon>
        <taxon>Pseudomonadati</taxon>
        <taxon>Thermomicrobiota</taxon>
        <taxon>Thermomicrobia</taxon>
        <taxon>Thermomicrobiales</taxon>
        <taxon>environmental samples</taxon>
    </lineage>
</organism>
<dbReference type="Pfam" id="PF13649">
    <property type="entry name" value="Methyltransf_25"/>
    <property type="match status" value="1"/>
</dbReference>
<evidence type="ECO:0000256" key="1">
    <source>
        <dbReference type="ARBA" id="ARBA00022603"/>
    </source>
</evidence>
<keyword evidence="1" id="KW-0489">Methyltransferase</keyword>
<evidence type="ECO:0000259" key="5">
    <source>
        <dbReference type="Pfam" id="PF13649"/>
    </source>
</evidence>
<dbReference type="Gene3D" id="3.40.50.150">
    <property type="entry name" value="Vaccinia Virus protein VP39"/>
    <property type="match status" value="1"/>
</dbReference>
<feature type="region of interest" description="Disordered" evidence="4">
    <location>
        <begin position="1"/>
        <end position="22"/>
    </location>
</feature>
<evidence type="ECO:0000256" key="3">
    <source>
        <dbReference type="ARBA" id="ARBA00022691"/>
    </source>
</evidence>
<keyword evidence="3" id="KW-0949">S-adenosyl-L-methionine</keyword>
<dbReference type="GO" id="GO:0032259">
    <property type="term" value="P:methylation"/>
    <property type="evidence" value="ECO:0007669"/>
    <property type="project" value="UniProtKB-KW"/>
</dbReference>
<dbReference type="SUPFAM" id="SSF53335">
    <property type="entry name" value="S-adenosyl-L-methionine-dependent methyltransferases"/>
    <property type="match status" value="1"/>
</dbReference>
<protein>
    <recommendedName>
        <fullName evidence="5">Methyltransferase domain-containing protein</fullName>
    </recommendedName>
</protein>
<dbReference type="GO" id="GO:0008168">
    <property type="term" value="F:methyltransferase activity"/>
    <property type="evidence" value="ECO:0007669"/>
    <property type="project" value="UniProtKB-KW"/>
</dbReference>
<evidence type="ECO:0000256" key="2">
    <source>
        <dbReference type="ARBA" id="ARBA00022679"/>
    </source>
</evidence>
<evidence type="ECO:0000313" key="6">
    <source>
        <dbReference type="EMBL" id="CAA9578316.1"/>
    </source>
</evidence>
<feature type="domain" description="Methyltransferase" evidence="5">
    <location>
        <begin position="65"/>
        <end position="159"/>
    </location>
</feature>
<keyword evidence="2" id="KW-0808">Transferase</keyword>
<reference evidence="6" key="1">
    <citation type="submission" date="2020-02" db="EMBL/GenBank/DDBJ databases">
        <authorList>
            <person name="Meier V. D."/>
        </authorList>
    </citation>
    <scope>NUCLEOTIDE SEQUENCE</scope>
    <source>
        <strain evidence="6">AVDCRST_MAG49</strain>
    </source>
</reference>
<dbReference type="CDD" id="cd02440">
    <property type="entry name" value="AdoMet_MTases"/>
    <property type="match status" value="1"/>
</dbReference>